<organism evidence="12 13">
    <name type="scientific">Balaenoptera physalus</name>
    <name type="common">Fin whale</name>
    <name type="synonym">Balaena physalus</name>
    <dbReference type="NCBI Taxonomy" id="9770"/>
    <lineage>
        <taxon>Eukaryota</taxon>
        <taxon>Metazoa</taxon>
        <taxon>Chordata</taxon>
        <taxon>Craniata</taxon>
        <taxon>Vertebrata</taxon>
        <taxon>Euteleostomi</taxon>
        <taxon>Mammalia</taxon>
        <taxon>Eutheria</taxon>
        <taxon>Laurasiatheria</taxon>
        <taxon>Artiodactyla</taxon>
        <taxon>Whippomorpha</taxon>
        <taxon>Cetacea</taxon>
        <taxon>Mysticeti</taxon>
        <taxon>Balaenopteridae</taxon>
        <taxon>Balaenoptera</taxon>
    </lineage>
</organism>
<dbReference type="InterPro" id="IPR008160">
    <property type="entry name" value="Collagen"/>
</dbReference>
<keyword evidence="4" id="KW-0272">Extracellular matrix</keyword>
<dbReference type="PANTHER" id="PTHR24023:SF1082">
    <property type="entry name" value="COLLAGEN TRIPLE HELIX REPEAT"/>
    <property type="match status" value="1"/>
</dbReference>
<gene>
    <name evidence="12" type="ORF">E2I00_003799</name>
</gene>
<dbReference type="GO" id="GO:0005604">
    <property type="term" value="C:basement membrane"/>
    <property type="evidence" value="ECO:0007669"/>
    <property type="project" value="UniProtKB-SubCell"/>
</dbReference>
<dbReference type="PROSITE" id="PS51403">
    <property type="entry name" value="NC1_IV"/>
    <property type="match status" value="1"/>
</dbReference>
<feature type="region of interest" description="Disordered" evidence="10">
    <location>
        <begin position="1"/>
        <end position="100"/>
    </location>
</feature>
<feature type="compositionally biased region" description="Low complexity" evidence="10">
    <location>
        <begin position="89"/>
        <end position="100"/>
    </location>
</feature>
<evidence type="ECO:0000256" key="5">
    <source>
        <dbReference type="ARBA" id="ARBA00022737"/>
    </source>
</evidence>
<dbReference type="Pfam" id="PF01391">
    <property type="entry name" value="Collagen"/>
    <property type="match status" value="2"/>
</dbReference>
<dbReference type="InterPro" id="IPR050149">
    <property type="entry name" value="Collagen_superfamily"/>
</dbReference>
<dbReference type="EMBL" id="SGJD01004035">
    <property type="protein sequence ID" value="KAB0392094.1"/>
    <property type="molecule type" value="Genomic_DNA"/>
</dbReference>
<proteinExistence type="predicted"/>
<feature type="compositionally biased region" description="Low complexity" evidence="10">
    <location>
        <begin position="112"/>
        <end position="139"/>
    </location>
</feature>
<keyword evidence="3" id="KW-0964">Secreted</keyword>
<dbReference type="InterPro" id="IPR001442">
    <property type="entry name" value="Collagen_IV_NC"/>
</dbReference>
<dbReference type="GO" id="GO:0005615">
    <property type="term" value="C:extracellular space"/>
    <property type="evidence" value="ECO:0007669"/>
    <property type="project" value="TreeGrafter"/>
</dbReference>
<feature type="compositionally biased region" description="Basic and acidic residues" evidence="10">
    <location>
        <begin position="78"/>
        <end position="87"/>
    </location>
</feature>
<dbReference type="AlphaFoldDB" id="A0A643BW21"/>
<feature type="region of interest" description="Disordered" evidence="10">
    <location>
        <begin position="112"/>
        <end position="167"/>
    </location>
</feature>
<evidence type="ECO:0000256" key="1">
    <source>
        <dbReference type="ARBA" id="ARBA00003696"/>
    </source>
</evidence>
<keyword evidence="13" id="KW-1185">Reference proteome</keyword>
<keyword evidence="8" id="KW-1015">Disulfide bond</keyword>
<comment type="function">
    <text evidence="1">Type IV collagen is the major structural component of glomerular basement membranes (GBM), forming a 'chicken-wire' meshwork together with laminins, proteoglycans and entactin/nidogen.</text>
</comment>
<feature type="compositionally biased region" description="Gly residues" evidence="10">
    <location>
        <begin position="25"/>
        <end position="34"/>
    </location>
</feature>
<keyword evidence="6" id="KW-0084">Basement membrane</keyword>
<evidence type="ECO:0000256" key="8">
    <source>
        <dbReference type="ARBA" id="ARBA00023157"/>
    </source>
</evidence>
<evidence type="ECO:0000313" key="12">
    <source>
        <dbReference type="EMBL" id="KAB0392094.1"/>
    </source>
</evidence>
<evidence type="ECO:0000256" key="10">
    <source>
        <dbReference type="SAM" id="MobiDB-lite"/>
    </source>
</evidence>
<dbReference type="OrthoDB" id="10071882at2759"/>
<dbReference type="GO" id="GO:0005581">
    <property type="term" value="C:collagen trimer"/>
    <property type="evidence" value="ECO:0007669"/>
    <property type="project" value="UniProtKB-KW"/>
</dbReference>
<dbReference type="InterPro" id="IPR016187">
    <property type="entry name" value="CTDL_fold"/>
</dbReference>
<feature type="domain" description="Collagen IV NC1" evidence="11">
    <location>
        <begin position="179"/>
        <end position="338"/>
    </location>
</feature>
<sequence length="338" mass="34511">MPTGYRGPPGPPGPVALPGIKGDEGSPGGPGNPGTKGWVGDSGPQGRPGVFGLLGEKGPRGEQGFMGNTGAAGSVGDRGPKGPKGDRGFPGAPGAVGAPGIAGIPQRIAIQRGPVGPQGRRGPPGPQGEMGPQGRPGEPGFRGTPGKAGPQGRGGVSAVPGFRGDQGPVGLQGPIGYEGLAGSCLARFSTMPFLYCNPGDICYYASRNDKSYWLSTTAPLPMMPVAEEDIRPYISRCSVCEAPAVAIAVHSQDHTAAGDEGGGQSLVSPGSCLEDFRATPFIECNGARGTCHYYANKYSFWLTTIPEQSFQGTPSADTLKAGLIRTHISRCQVCMKNL</sequence>
<accession>A0A643BW21</accession>
<evidence type="ECO:0000256" key="9">
    <source>
        <dbReference type="ARBA" id="ARBA00023278"/>
    </source>
</evidence>
<evidence type="ECO:0000259" key="11">
    <source>
        <dbReference type="PROSITE" id="PS51403"/>
    </source>
</evidence>
<dbReference type="GO" id="GO:0030020">
    <property type="term" value="F:extracellular matrix structural constituent conferring tensile strength"/>
    <property type="evidence" value="ECO:0007669"/>
    <property type="project" value="TreeGrafter"/>
</dbReference>
<dbReference type="SUPFAM" id="SSF56436">
    <property type="entry name" value="C-type lectin-like"/>
    <property type="match status" value="2"/>
</dbReference>
<reference evidence="12 13" key="1">
    <citation type="journal article" date="2019" name="PLoS ONE">
        <title>Genomic analyses reveal an absence of contemporary introgressive admixture between fin whales and blue whales, despite known hybrids.</title>
        <authorList>
            <person name="Westbury M.V."/>
            <person name="Petersen B."/>
            <person name="Lorenzen E.D."/>
        </authorList>
    </citation>
    <scope>NUCLEOTIDE SEQUENCE [LARGE SCALE GENOMIC DNA]</scope>
    <source>
        <strain evidence="12">FinWhale-01</strain>
    </source>
</reference>
<evidence type="ECO:0000256" key="2">
    <source>
        <dbReference type="ARBA" id="ARBA00004302"/>
    </source>
</evidence>
<dbReference type="PANTHER" id="PTHR24023">
    <property type="entry name" value="COLLAGEN ALPHA"/>
    <property type="match status" value="1"/>
</dbReference>
<evidence type="ECO:0000256" key="7">
    <source>
        <dbReference type="ARBA" id="ARBA00023119"/>
    </source>
</evidence>
<evidence type="ECO:0000256" key="3">
    <source>
        <dbReference type="ARBA" id="ARBA00022525"/>
    </source>
</evidence>
<keyword evidence="9" id="KW-0379">Hydroxylation</keyword>
<dbReference type="Pfam" id="PF01413">
    <property type="entry name" value="C4"/>
    <property type="match status" value="2"/>
</dbReference>
<evidence type="ECO:0000256" key="6">
    <source>
        <dbReference type="ARBA" id="ARBA00022869"/>
    </source>
</evidence>
<evidence type="ECO:0000256" key="4">
    <source>
        <dbReference type="ARBA" id="ARBA00022530"/>
    </source>
</evidence>
<protein>
    <recommendedName>
        <fullName evidence="11">Collagen IV NC1 domain-containing protein</fullName>
    </recommendedName>
</protein>
<dbReference type="SMART" id="SM00111">
    <property type="entry name" value="C4"/>
    <property type="match status" value="2"/>
</dbReference>
<dbReference type="GO" id="GO:0030198">
    <property type="term" value="P:extracellular matrix organization"/>
    <property type="evidence" value="ECO:0007669"/>
    <property type="project" value="TreeGrafter"/>
</dbReference>
<comment type="subcellular location">
    <subcellularLocation>
        <location evidence="2">Secreted</location>
        <location evidence="2">Extracellular space</location>
        <location evidence="2">Extracellular matrix</location>
        <location evidence="2">Basement membrane</location>
    </subcellularLocation>
</comment>
<dbReference type="InterPro" id="IPR036954">
    <property type="entry name" value="Collagen_IV_NC_sf"/>
</dbReference>
<keyword evidence="7" id="KW-0176">Collagen</keyword>
<dbReference type="Gene3D" id="2.170.240.10">
    <property type="entry name" value="Collagen IV, non-collagenous"/>
    <property type="match status" value="2"/>
</dbReference>
<evidence type="ECO:0000313" key="13">
    <source>
        <dbReference type="Proteomes" id="UP000437017"/>
    </source>
</evidence>
<name>A0A643BW21_BALPH</name>
<dbReference type="Proteomes" id="UP000437017">
    <property type="component" value="Unassembled WGS sequence"/>
</dbReference>
<keyword evidence="5" id="KW-0677">Repeat</keyword>
<comment type="caution">
    <text evidence="12">The sequence shown here is derived from an EMBL/GenBank/DDBJ whole genome shotgun (WGS) entry which is preliminary data.</text>
</comment>